<protein>
    <submittedName>
        <fullName evidence="4">Spore coat polysaccharide biosynthesis protein glycosyltransferase-like protein</fullName>
    </submittedName>
</protein>
<evidence type="ECO:0000313" key="4">
    <source>
        <dbReference type="EMBL" id="AEP30485.1"/>
    </source>
</evidence>
<dbReference type="RefSeq" id="WP_014109358.1">
    <property type="nucleotide sequence ID" value="NC_016041.1"/>
</dbReference>
<dbReference type="NCBIfam" id="TIGR03590">
    <property type="entry name" value="PseG"/>
    <property type="match status" value="1"/>
</dbReference>
<evidence type="ECO:0000256" key="1">
    <source>
        <dbReference type="PIRSR" id="PIRSR620023-1"/>
    </source>
</evidence>
<keyword evidence="4" id="KW-0808">Transferase</keyword>
<proteinExistence type="predicted"/>
<feature type="domain" description="Glycosyl transferase family 28 C-terminal" evidence="3">
    <location>
        <begin position="199"/>
        <end position="328"/>
    </location>
</feature>
<dbReference type="Proteomes" id="UP000009282">
    <property type="component" value="Chromosome"/>
</dbReference>
<organism evidence="4 5">
    <name type="scientific">Glaciecola nitratireducens (strain JCM 12485 / KCTC 12276 / FR1064)</name>
    <dbReference type="NCBI Taxonomy" id="1085623"/>
    <lineage>
        <taxon>Bacteria</taxon>
        <taxon>Pseudomonadati</taxon>
        <taxon>Pseudomonadota</taxon>
        <taxon>Gammaproteobacteria</taxon>
        <taxon>Alteromonadales</taxon>
        <taxon>Alteromonadaceae</taxon>
        <taxon>Brumicola</taxon>
    </lineage>
</organism>
<dbReference type="GO" id="GO:0016758">
    <property type="term" value="F:hexosyltransferase activity"/>
    <property type="evidence" value="ECO:0007669"/>
    <property type="project" value="InterPro"/>
</dbReference>
<evidence type="ECO:0000256" key="2">
    <source>
        <dbReference type="PIRSR" id="PIRSR620023-2"/>
    </source>
</evidence>
<feature type="binding site" evidence="2">
    <location>
        <position position="267"/>
    </location>
    <ligand>
        <name>substrate</name>
    </ligand>
</feature>
<name>G4QLZ5_GLANF</name>
<sequence>MQLFIRAEGNPSIGLGHVMRCYALAEACQLLNIPVSFLCSQQTSDFLKSRRGFNSGIIMLENTLQTDSDKTTNSELNELISVLTYDAVLILDGYQFDHIYQQAIKHAGIKFAYFDDINSFYQSGLKHCANIIINGADSALSLKYELNATHSKLCLGSEYLLLRQEFHNLHPTAISERDSLLINFGGADIHNYSTQLLIELEKQGFTAPVKVVTGAAFQHQETLNRRLQDNLSTSPMQIEHIHDAQQMAILMQNARLAICAAGGTQFELLACATPSILVVVADNQLPASQHAAQQGWCDIIEWQKQVDISALAAKIVADWQNQPEIQLKFNKARQQHRKLTFNGGKNILNALNELAQ</sequence>
<dbReference type="Gene3D" id="3.40.50.11190">
    <property type="match status" value="1"/>
</dbReference>
<evidence type="ECO:0000313" key="5">
    <source>
        <dbReference type="Proteomes" id="UP000009282"/>
    </source>
</evidence>
<reference evidence="4 5" key="1">
    <citation type="journal article" date="2011" name="J. Bacteriol.">
        <title>Complete genome sequence of seawater bacterium Glaciecola nitratireducens FR1064T.</title>
        <authorList>
            <person name="Bian F."/>
            <person name="Qin Q.L."/>
            <person name="Xie B.B."/>
            <person name="Shu Y.L."/>
            <person name="Zhang X.Y."/>
            <person name="Yu Y."/>
            <person name="Chen B."/>
            <person name="Chen X.L."/>
            <person name="Zhou B.C."/>
            <person name="Zhang Y.Z."/>
        </authorList>
    </citation>
    <scope>NUCLEOTIDE SEQUENCE [LARGE SCALE GENOMIC DNA]</scope>
    <source>
        <strain evidence="5">JCM 12485 / KCTC 12276 / FR1064</strain>
    </source>
</reference>
<dbReference type="InterPro" id="IPR007235">
    <property type="entry name" value="Glyco_trans_28_C"/>
</dbReference>
<feature type="active site" description="Proton acceptor" evidence="1">
    <location>
        <position position="17"/>
    </location>
</feature>
<dbReference type="OrthoDB" id="9788924at2"/>
<dbReference type="AlphaFoldDB" id="G4QLZ5"/>
<feature type="binding site" evidence="2">
    <location>
        <position position="163"/>
    </location>
    <ligand>
        <name>substrate</name>
    </ligand>
</feature>
<dbReference type="SUPFAM" id="SSF53756">
    <property type="entry name" value="UDP-Glycosyltransferase/glycogen phosphorylase"/>
    <property type="match status" value="1"/>
</dbReference>
<dbReference type="HOGENOM" id="CLU_023406_1_0_6"/>
<dbReference type="Gene3D" id="3.40.50.2000">
    <property type="entry name" value="Glycogen Phosphorylase B"/>
    <property type="match status" value="1"/>
</dbReference>
<gene>
    <name evidence="4" type="ordered locus">GNIT_2388</name>
</gene>
<evidence type="ECO:0000259" key="3">
    <source>
        <dbReference type="Pfam" id="PF04101"/>
    </source>
</evidence>
<dbReference type="eggNOG" id="COG3980">
    <property type="taxonomic scope" value="Bacteria"/>
</dbReference>
<dbReference type="Pfam" id="PF04101">
    <property type="entry name" value="Glyco_tran_28_C"/>
    <property type="match status" value="1"/>
</dbReference>
<dbReference type="KEGG" id="gni:GNIT_2388"/>
<dbReference type="STRING" id="1085623.GNIT_2388"/>
<accession>G4QLZ5</accession>
<dbReference type="InterPro" id="IPR020023">
    <property type="entry name" value="PseG"/>
</dbReference>
<keyword evidence="5" id="KW-1185">Reference proteome</keyword>
<dbReference type="EMBL" id="CP003060">
    <property type="protein sequence ID" value="AEP30485.1"/>
    <property type="molecule type" value="Genomic_DNA"/>
</dbReference>